<name>A0A9W7A5J6_9STRA</name>
<dbReference type="SUPFAM" id="SSF57667">
    <property type="entry name" value="beta-beta-alpha zinc fingers"/>
    <property type="match status" value="1"/>
</dbReference>
<dbReference type="Gene3D" id="3.30.160.60">
    <property type="entry name" value="Classic Zinc Finger"/>
    <property type="match status" value="2"/>
</dbReference>
<evidence type="ECO:0000313" key="10">
    <source>
        <dbReference type="EMBL" id="GMH64486.1"/>
    </source>
</evidence>
<dbReference type="InterPro" id="IPR051061">
    <property type="entry name" value="Zinc_finger_trans_reg"/>
</dbReference>
<keyword evidence="4" id="KW-0862">Zinc</keyword>
<proteinExistence type="predicted"/>
<sequence length="376" mass="44079">MSARESQLTPAEGKVCRLDFDPDTVNDTPQTIDSDEDVLSVGVESDTFEDDEYKPAARGDEMGPIVGRNKRGQIMRACGVDGCEYVCGHTVRMRKHKAARHGINVVWHFCDVGDCEYKSKEADGVKKHKQNIHDIDVQWHHCDIVGCLYKVKEKGSIKQHKRYAHNIDVTWHHCDQGSCTYKTKQKGHLKVHKMNLHDISVTWFPCDIPGCTYKAKRLHGINFHKAYTHNINVRWYTCDQPGCDYKAKESGHLKRHKQNHHGIDVTWYYCTQCDYREKQPTNLKRHVRNHHDLRWECDQSTCTYKCRLPRELRMHKVERHGFVDDWFKCGFEGCVFESKKDVYVKRHRRKAHNIWGRVKKEELREEGMAEEEEGMV</sequence>
<dbReference type="SMART" id="SM00355">
    <property type="entry name" value="ZnF_C2H2"/>
    <property type="match status" value="9"/>
</dbReference>
<dbReference type="EMBL" id="BRXY01000095">
    <property type="protein sequence ID" value="GMH64486.1"/>
    <property type="molecule type" value="Genomic_DNA"/>
</dbReference>
<dbReference type="Proteomes" id="UP001165085">
    <property type="component" value="Unassembled WGS sequence"/>
</dbReference>
<keyword evidence="5" id="KW-0805">Transcription regulation</keyword>
<organism evidence="10 11">
    <name type="scientific">Triparma strigata</name>
    <dbReference type="NCBI Taxonomy" id="1606541"/>
    <lineage>
        <taxon>Eukaryota</taxon>
        <taxon>Sar</taxon>
        <taxon>Stramenopiles</taxon>
        <taxon>Ochrophyta</taxon>
        <taxon>Bolidophyceae</taxon>
        <taxon>Parmales</taxon>
        <taxon>Triparmaceae</taxon>
        <taxon>Triparma</taxon>
    </lineage>
</organism>
<reference evidence="11" key="1">
    <citation type="journal article" date="2023" name="Commun. Biol.">
        <title>Genome analysis of Parmales, the sister group of diatoms, reveals the evolutionary specialization of diatoms from phago-mixotrophs to photoautotrophs.</title>
        <authorList>
            <person name="Ban H."/>
            <person name="Sato S."/>
            <person name="Yoshikawa S."/>
            <person name="Yamada K."/>
            <person name="Nakamura Y."/>
            <person name="Ichinomiya M."/>
            <person name="Sato N."/>
            <person name="Blanc-Mathieu R."/>
            <person name="Endo H."/>
            <person name="Kuwata A."/>
            <person name="Ogata H."/>
        </authorList>
    </citation>
    <scope>NUCLEOTIDE SEQUENCE [LARGE SCALE GENOMIC DNA]</scope>
    <source>
        <strain evidence="11">NIES 3701</strain>
    </source>
</reference>
<evidence type="ECO:0000256" key="4">
    <source>
        <dbReference type="ARBA" id="ARBA00022833"/>
    </source>
</evidence>
<dbReference type="GO" id="GO:0006357">
    <property type="term" value="P:regulation of transcription by RNA polymerase II"/>
    <property type="evidence" value="ECO:0007669"/>
    <property type="project" value="TreeGrafter"/>
</dbReference>
<evidence type="ECO:0000256" key="2">
    <source>
        <dbReference type="ARBA" id="ARBA00022723"/>
    </source>
</evidence>
<evidence type="ECO:0000256" key="8">
    <source>
        <dbReference type="PROSITE-ProRule" id="PRU00042"/>
    </source>
</evidence>
<accession>A0A9W7A5J6</accession>
<evidence type="ECO:0000256" key="1">
    <source>
        <dbReference type="ARBA" id="ARBA00004123"/>
    </source>
</evidence>
<comment type="subcellular location">
    <subcellularLocation>
        <location evidence="1">Nucleus</location>
    </subcellularLocation>
</comment>
<dbReference type="GO" id="GO:0008270">
    <property type="term" value="F:zinc ion binding"/>
    <property type="evidence" value="ECO:0007669"/>
    <property type="project" value="UniProtKB-KW"/>
</dbReference>
<dbReference type="InterPro" id="IPR013087">
    <property type="entry name" value="Znf_C2H2_type"/>
</dbReference>
<keyword evidence="3 8" id="KW-0863">Zinc-finger</keyword>
<evidence type="ECO:0000256" key="7">
    <source>
        <dbReference type="ARBA" id="ARBA00023242"/>
    </source>
</evidence>
<dbReference type="OrthoDB" id="3561125at2759"/>
<feature type="domain" description="C2H2-type" evidence="9">
    <location>
        <begin position="268"/>
        <end position="295"/>
    </location>
</feature>
<evidence type="ECO:0000259" key="9">
    <source>
        <dbReference type="PROSITE" id="PS50157"/>
    </source>
</evidence>
<dbReference type="PROSITE" id="PS00028">
    <property type="entry name" value="ZINC_FINGER_C2H2_1"/>
    <property type="match status" value="1"/>
</dbReference>
<keyword evidence="2" id="KW-0479">Metal-binding</keyword>
<dbReference type="AlphaFoldDB" id="A0A9W7A5J6"/>
<dbReference type="PROSITE" id="PS50157">
    <property type="entry name" value="ZINC_FINGER_C2H2_2"/>
    <property type="match status" value="1"/>
</dbReference>
<protein>
    <recommendedName>
        <fullName evidence="9">C2H2-type domain-containing protein</fullName>
    </recommendedName>
</protein>
<keyword evidence="7" id="KW-0539">Nucleus</keyword>
<evidence type="ECO:0000256" key="5">
    <source>
        <dbReference type="ARBA" id="ARBA00023015"/>
    </source>
</evidence>
<dbReference type="InterPro" id="IPR036236">
    <property type="entry name" value="Znf_C2H2_sf"/>
</dbReference>
<gene>
    <name evidence="10" type="ORF">TrST_g93</name>
</gene>
<dbReference type="PANTHER" id="PTHR46179">
    <property type="entry name" value="ZINC FINGER PROTEIN"/>
    <property type="match status" value="1"/>
</dbReference>
<keyword evidence="6" id="KW-0804">Transcription</keyword>
<dbReference type="GO" id="GO:0005634">
    <property type="term" value="C:nucleus"/>
    <property type="evidence" value="ECO:0007669"/>
    <property type="project" value="UniProtKB-SubCell"/>
</dbReference>
<evidence type="ECO:0000256" key="6">
    <source>
        <dbReference type="ARBA" id="ARBA00023163"/>
    </source>
</evidence>
<dbReference type="PANTHER" id="PTHR46179:SF13">
    <property type="entry name" value="C2H2-TYPE DOMAIN-CONTAINING PROTEIN"/>
    <property type="match status" value="1"/>
</dbReference>
<comment type="caution">
    <text evidence="10">The sequence shown here is derived from an EMBL/GenBank/DDBJ whole genome shotgun (WGS) entry which is preliminary data.</text>
</comment>
<keyword evidence="11" id="KW-1185">Reference proteome</keyword>
<evidence type="ECO:0000256" key="3">
    <source>
        <dbReference type="ARBA" id="ARBA00022771"/>
    </source>
</evidence>
<evidence type="ECO:0000313" key="11">
    <source>
        <dbReference type="Proteomes" id="UP001165085"/>
    </source>
</evidence>